<keyword evidence="2" id="KW-1133">Transmembrane helix</keyword>
<feature type="transmembrane region" description="Helical" evidence="2">
    <location>
        <begin position="180"/>
        <end position="198"/>
    </location>
</feature>
<dbReference type="OrthoDB" id="5429013at2759"/>
<dbReference type="PANTHER" id="PTHR37451:SF1">
    <property type="entry name" value="MARVEL DOMAIN-CONTAINING PROTEIN"/>
    <property type="match status" value="1"/>
</dbReference>
<feature type="compositionally biased region" description="Low complexity" evidence="1">
    <location>
        <begin position="273"/>
        <end position="296"/>
    </location>
</feature>
<comment type="caution">
    <text evidence="3">The sequence shown here is derived from an EMBL/GenBank/DDBJ whole genome shotgun (WGS) entry which is preliminary data.</text>
</comment>
<dbReference type="EMBL" id="JACCJC010000121">
    <property type="protein sequence ID" value="KAF6224534.1"/>
    <property type="molecule type" value="Genomic_DNA"/>
</dbReference>
<feature type="region of interest" description="Disordered" evidence="1">
    <location>
        <begin position="206"/>
        <end position="348"/>
    </location>
</feature>
<dbReference type="AlphaFoldDB" id="A0A8H6CJA7"/>
<reference evidence="3 4" key="1">
    <citation type="journal article" date="2020" name="Genomics">
        <title>Complete, high-quality genomes from long-read metagenomic sequencing of two wolf lichen thalli reveals enigmatic genome architecture.</title>
        <authorList>
            <person name="McKenzie S.K."/>
            <person name="Walston R.F."/>
            <person name="Allen J.L."/>
        </authorList>
    </citation>
    <scope>NUCLEOTIDE SEQUENCE [LARGE SCALE GENOMIC DNA]</scope>
    <source>
        <strain evidence="3">WasteWater2</strain>
    </source>
</reference>
<organism evidence="3 4">
    <name type="scientific">Letharia columbiana</name>
    <dbReference type="NCBI Taxonomy" id="112416"/>
    <lineage>
        <taxon>Eukaryota</taxon>
        <taxon>Fungi</taxon>
        <taxon>Dikarya</taxon>
        <taxon>Ascomycota</taxon>
        <taxon>Pezizomycotina</taxon>
        <taxon>Lecanoromycetes</taxon>
        <taxon>OSLEUM clade</taxon>
        <taxon>Lecanoromycetidae</taxon>
        <taxon>Lecanorales</taxon>
        <taxon>Lecanorineae</taxon>
        <taxon>Parmeliaceae</taxon>
        <taxon>Letharia</taxon>
    </lineage>
</organism>
<keyword evidence="2" id="KW-0472">Membrane</keyword>
<feature type="transmembrane region" description="Helical" evidence="2">
    <location>
        <begin position="85"/>
        <end position="104"/>
    </location>
</feature>
<evidence type="ECO:0008006" key="5">
    <source>
        <dbReference type="Google" id="ProtNLM"/>
    </source>
</evidence>
<evidence type="ECO:0000256" key="2">
    <source>
        <dbReference type="SAM" id="Phobius"/>
    </source>
</evidence>
<evidence type="ECO:0000313" key="4">
    <source>
        <dbReference type="Proteomes" id="UP000578531"/>
    </source>
</evidence>
<protein>
    <recommendedName>
        <fullName evidence="5">MARVEL domain-containing protein</fullName>
    </recommendedName>
</protein>
<dbReference type="RefSeq" id="XP_037158232.1">
    <property type="nucleotide sequence ID" value="XM_037314880.1"/>
</dbReference>
<feature type="compositionally biased region" description="Low complexity" evidence="1">
    <location>
        <begin position="206"/>
        <end position="216"/>
    </location>
</feature>
<proteinExistence type="predicted"/>
<evidence type="ECO:0000256" key="1">
    <source>
        <dbReference type="SAM" id="MobiDB-lite"/>
    </source>
</evidence>
<dbReference type="GeneID" id="59294683"/>
<dbReference type="PANTHER" id="PTHR37451">
    <property type="entry name" value="MARVEL DOMAIN"/>
    <property type="match status" value="1"/>
</dbReference>
<evidence type="ECO:0000313" key="3">
    <source>
        <dbReference type="EMBL" id="KAF6224534.1"/>
    </source>
</evidence>
<feature type="compositionally biased region" description="Polar residues" evidence="1">
    <location>
        <begin position="255"/>
        <end position="269"/>
    </location>
</feature>
<accession>A0A8H6CJA7</accession>
<feature type="transmembrane region" description="Helical" evidence="2">
    <location>
        <begin position="16"/>
        <end position="35"/>
    </location>
</feature>
<keyword evidence="4" id="KW-1185">Reference proteome</keyword>
<dbReference type="Proteomes" id="UP000578531">
    <property type="component" value="Unassembled WGS sequence"/>
</dbReference>
<gene>
    <name evidence="3" type="ORF">HO173_013051</name>
</gene>
<feature type="compositionally biased region" description="Polar residues" evidence="1">
    <location>
        <begin position="233"/>
        <end position="243"/>
    </location>
</feature>
<sequence>MQIYTSDKTSPRSFPWLWYLRLVALVVTLIVLGITASNTATFHDIGCDAPGRVSFNLAVSILSLIALVYFILASGPSRTTRLLPWFIWGQLALDALMFIFWLSAAATSSYSCTDLCNACGILDGYVFFDSESCECSDFFYKRDYSPRRGNVLQPRRSHSSSPSSGSTVGGTIAAKQAFDAIMTVLFALFIAADIFWVLKSRRSGTATAPAPTIGAPMKNEEAGMSAGGGGAPTYTQEPGSQYNYPMAPQGGYTGQPMQNQAGSPQQSMPQEAYSGGHYPQGQPQYPSQTSYPQGQQVPLQTYPSPQGEYPPQYGGSAPQQASYPEPRDGVSEMHSPTEPPKMNDPYHI</sequence>
<name>A0A8H6CJA7_9LECA</name>
<keyword evidence="2" id="KW-0812">Transmembrane</keyword>
<feature type="transmembrane region" description="Helical" evidence="2">
    <location>
        <begin position="55"/>
        <end position="73"/>
    </location>
</feature>